<evidence type="ECO:0000256" key="5">
    <source>
        <dbReference type="ARBA" id="ARBA00022737"/>
    </source>
</evidence>
<dbReference type="AlphaFoldDB" id="A0A952FG11"/>
<comment type="caution">
    <text evidence="13">The sequence shown here is derived from an EMBL/GenBank/DDBJ whole genome shotgun (WGS) entry which is preliminary data.</text>
</comment>
<dbReference type="SMART" id="SM00228">
    <property type="entry name" value="PDZ"/>
    <property type="match status" value="2"/>
</dbReference>
<evidence type="ECO:0000256" key="2">
    <source>
        <dbReference type="ARBA" id="ARBA00010541"/>
    </source>
</evidence>
<dbReference type="PROSITE" id="PS50106">
    <property type="entry name" value="PDZ"/>
    <property type="match status" value="1"/>
</dbReference>
<dbReference type="PANTHER" id="PTHR22939">
    <property type="entry name" value="SERINE PROTEASE FAMILY S1C HTRA-RELATED"/>
    <property type="match status" value="1"/>
</dbReference>
<dbReference type="GO" id="GO:0004252">
    <property type="term" value="F:serine-type endopeptidase activity"/>
    <property type="evidence" value="ECO:0007669"/>
    <property type="project" value="InterPro"/>
</dbReference>
<evidence type="ECO:0000313" key="13">
    <source>
        <dbReference type="EMBL" id="MBW8724053.1"/>
    </source>
</evidence>
<evidence type="ECO:0000256" key="11">
    <source>
        <dbReference type="SAM" id="SignalP"/>
    </source>
</evidence>
<evidence type="ECO:0000256" key="7">
    <source>
        <dbReference type="ARBA" id="ARBA00022801"/>
    </source>
</evidence>
<evidence type="ECO:0000256" key="6">
    <source>
        <dbReference type="ARBA" id="ARBA00022764"/>
    </source>
</evidence>
<dbReference type="EMBL" id="JAEKLZ010000071">
    <property type="protein sequence ID" value="MBW8724053.1"/>
    <property type="molecule type" value="Genomic_DNA"/>
</dbReference>
<dbReference type="Gene3D" id="2.30.42.10">
    <property type="match status" value="2"/>
</dbReference>
<organism evidence="13 14">
    <name type="scientific">Inquilinus limosus</name>
    <dbReference type="NCBI Taxonomy" id="171674"/>
    <lineage>
        <taxon>Bacteria</taxon>
        <taxon>Pseudomonadati</taxon>
        <taxon>Pseudomonadota</taxon>
        <taxon>Alphaproteobacteria</taxon>
        <taxon>Rhodospirillales</taxon>
        <taxon>Rhodospirillaceae</taxon>
        <taxon>Inquilinus</taxon>
    </lineage>
</organism>
<reference evidence="13" key="1">
    <citation type="submission" date="2020-06" db="EMBL/GenBank/DDBJ databases">
        <title>Stable isotope informed genome-resolved metagenomics uncovers potential trophic interactions in rhizosphere soil.</title>
        <authorList>
            <person name="Starr E.P."/>
            <person name="Shi S."/>
            <person name="Blazewicz S.J."/>
            <person name="Koch B.J."/>
            <person name="Probst A.J."/>
            <person name="Hungate B.A."/>
            <person name="Pett-Ridge J."/>
            <person name="Firestone M.K."/>
            <person name="Banfield J.F."/>
        </authorList>
    </citation>
    <scope>NUCLEOTIDE SEQUENCE</scope>
    <source>
        <strain evidence="13">YM_69_17</strain>
    </source>
</reference>
<keyword evidence="4 11" id="KW-0732">Signal</keyword>
<dbReference type="Gene3D" id="2.40.10.120">
    <property type="match status" value="1"/>
</dbReference>
<evidence type="ECO:0000256" key="9">
    <source>
        <dbReference type="PIRSR" id="PIRSR611782-1"/>
    </source>
</evidence>
<dbReference type="NCBIfam" id="TIGR02037">
    <property type="entry name" value="degP_htrA_DO"/>
    <property type="match status" value="1"/>
</dbReference>
<dbReference type="InterPro" id="IPR001940">
    <property type="entry name" value="Peptidase_S1C"/>
</dbReference>
<keyword evidence="8" id="KW-0720">Serine protease</keyword>
<dbReference type="Pfam" id="PF13180">
    <property type="entry name" value="PDZ_2"/>
    <property type="match status" value="1"/>
</dbReference>
<dbReference type="GO" id="GO:0042597">
    <property type="term" value="C:periplasmic space"/>
    <property type="evidence" value="ECO:0007669"/>
    <property type="project" value="UniProtKB-SubCell"/>
</dbReference>
<accession>A0A952FG11</accession>
<protein>
    <submittedName>
        <fullName evidence="13">Do family serine endopeptidase</fullName>
    </submittedName>
</protein>
<dbReference type="PANTHER" id="PTHR22939:SF129">
    <property type="entry name" value="SERINE PROTEASE HTRA2, MITOCHONDRIAL"/>
    <property type="match status" value="1"/>
</dbReference>
<feature type="signal peptide" evidence="11">
    <location>
        <begin position="1"/>
        <end position="21"/>
    </location>
</feature>
<comment type="subcellular location">
    <subcellularLocation>
        <location evidence="1">Periplasm</location>
    </subcellularLocation>
</comment>
<name>A0A952FG11_9PROT</name>
<keyword evidence="6" id="KW-0574">Periplasm</keyword>
<evidence type="ECO:0000313" key="14">
    <source>
        <dbReference type="Proteomes" id="UP000700706"/>
    </source>
</evidence>
<feature type="binding site" evidence="10">
    <location>
        <begin position="269"/>
        <end position="273"/>
    </location>
    <ligand>
        <name>substrate</name>
    </ligand>
</feature>
<dbReference type="PRINTS" id="PR00834">
    <property type="entry name" value="PROTEASES2C"/>
</dbReference>
<dbReference type="Proteomes" id="UP000700706">
    <property type="component" value="Unassembled WGS sequence"/>
</dbReference>
<feature type="active site" description="Charge relay system" evidence="9">
    <location>
        <position position="137"/>
    </location>
</feature>
<dbReference type="GO" id="GO:0006508">
    <property type="term" value="P:proteolysis"/>
    <property type="evidence" value="ECO:0007669"/>
    <property type="project" value="UniProtKB-KW"/>
</dbReference>
<feature type="binding site" evidence="10">
    <location>
        <position position="107"/>
    </location>
    <ligand>
        <name>substrate</name>
    </ligand>
</feature>
<gene>
    <name evidence="13" type="ORF">JF625_02690</name>
</gene>
<dbReference type="Pfam" id="PF13365">
    <property type="entry name" value="Trypsin_2"/>
    <property type="match status" value="1"/>
</dbReference>
<keyword evidence="7" id="KW-0378">Hydrolase</keyword>
<feature type="binding site" evidence="10">
    <location>
        <position position="137"/>
    </location>
    <ligand>
        <name>substrate</name>
    </ligand>
</feature>
<dbReference type="InterPro" id="IPR009003">
    <property type="entry name" value="Peptidase_S1_PA"/>
</dbReference>
<feature type="domain" description="PDZ" evidence="12">
    <location>
        <begin position="279"/>
        <end position="349"/>
    </location>
</feature>
<feature type="binding site" evidence="10">
    <location>
        <begin position="212"/>
        <end position="214"/>
    </location>
    <ligand>
        <name>substrate</name>
    </ligand>
</feature>
<comment type="similarity">
    <text evidence="2">Belongs to the peptidase S1C family.</text>
</comment>
<keyword evidence="5" id="KW-0677">Repeat</keyword>
<proteinExistence type="inferred from homology"/>
<evidence type="ECO:0000256" key="1">
    <source>
        <dbReference type="ARBA" id="ARBA00004418"/>
    </source>
</evidence>
<dbReference type="InterPro" id="IPR001478">
    <property type="entry name" value="PDZ"/>
</dbReference>
<evidence type="ECO:0000256" key="10">
    <source>
        <dbReference type="PIRSR" id="PIRSR611782-2"/>
    </source>
</evidence>
<feature type="active site" description="Charge relay system" evidence="9">
    <location>
        <position position="107"/>
    </location>
</feature>
<dbReference type="InterPro" id="IPR036034">
    <property type="entry name" value="PDZ_sf"/>
</dbReference>
<feature type="chain" id="PRO_5039410580" evidence="11">
    <location>
        <begin position="22"/>
        <end position="467"/>
    </location>
</feature>
<dbReference type="InterPro" id="IPR011782">
    <property type="entry name" value="Pept_S1C_Do"/>
</dbReference>
<evidence type="ECO:0000259" key="12">
    <source>
        <dbReference type="PROSITE" id="PS50106"/>
    </source>
</evidence>
<sequence length="467" mass="48505">MFRFAGAAAAVLLLLAGPAGAEPVVPTSKAEIDLSFAPLVRSAAPAVVNIYARHMVVERQNPLFDDPFFQRFFGDGMPDGRPRQRVENSLGSGVMVGSGGLVVTNHHVIKDADQITVVLSDRTEYEAELVLSDERTDLAFLKLKDLAGRSLPSLPLGDSDALEVGDLVLAIGNPFGVGQTVTMGIVSAIARTAVGISDYDFFIQTDAAVNPGNSGGALIDMKGRLVGINTAIYSRTGGSLGIGFAIPANMLRSMMRAAETGQPVVRPWLGADGQAVDRGLAEAYGLDRPAGILVNGVAAGGPAARAGLKVGDVVTAVDGHAVDDPESLRFRLATLDLGATATLTVRRGKDTAELALPVEAPPEDPPRDQRVLGGRSPLAGATVVNVSPAVAEEMRLNGPGKGVVVTAVAARSPAARLGLQASDVLLRLNDEAIDSTAALDDALRGSRDPWRIAVQRGGQVLETVVGR</sequence>
<dbReference type="Pfam" id="PF17820">
    <property type="entry name" value="PDZ_6"/>
    <property type="match status" value="1"/>
</dbReference>
<keyword evidence="3" id="KW-0645">Protease</keyword>
<dbReference type="SUPFAM" id="SSF50156">
    <property type="entry name" value="PDZ domain-like"/>
    <property type="match status" value="2"/>
</dbReference>
<dbReference type="InterPro" id="IPR041489">
    <property type="entry name" value="PDZ_6"/>
</dbReference>
<feature type="active site" description="Charge relay system" evidence="9">
    <location>
        <position position="214"/>
    </location>
</feature>
<evidence type="ECO:0000256" key="4">
    <source>
        <dbReference type="ARBA" id="ARBA00022729"/>
    </source>
</evidence>
<dbReference type="SUPFAM" id="SSF50494">
    <property type="entry name" value="Trypsin-like serine proteases"/>
    <property type="match status" value="1"/>
</dbReference>
<evidence type="ECO:0000256" key="3">
    <source>
        <dbReference type="ARBA" id="ARBA00022670"/>
    </source>
</evidence>
<evidence type="ECO:0000256" key="8">
    <source>
        <dbReference type="ARBA" id="ARBA00022825"/>
    </source>
</evidence>